<dbReference type="GeneID" id="25917057"/>
<dbReference type="Proteomes" id="UP000054560">
    <property type="component" value="Unassembled WGS sequence"/>
</dbReference>
<organism evidence="2 3">
    <name type="scientific">Sphaeroforma arctica JP610</name>
    <dbReference type="NCBI Taxonomy" id="667725"/>
    <lineage>
        <taxon>Eukaryota</taxon>
        <taxon>Ichthyosporea</taxon>
        <taxon>Ichthyophonida</taxon>
        <taxon>Sphaeroforma</taxon>
    </lineage>
</organism>
<sequence>KSYNQDKPKPVPTVVTAAKPRTPKANTLAPKESAAVAHTTEAKRKTPFANTDLRNAGM</sequence>
<feature type="non-terminal residue" evidence="2">
    <location>
        <position position="1"/>
    </location>
</feature>
<dbReference type="RefSeq" id="XP_014144815.1">
    <property type="nucleotide sequence ID" value="XM_014289340.1"/>
</dbReference>
<accession>A0A0L0F409</accession>
<dbReference type="EMBL" id="KQ249963">
    <property type="protein sequence ID" value="KNC70913.1"/>
    <property type="molecule type" value="Genomic_DNA"/>
</dbReference>
<protein>
    <submittedName>
        <fullName evidence="2">Uncharacterized protein</fullName>
    </submittedName>
</protein>
<evidence type="ECO:0000313" key="2">
    <source>
        <dbReference type="EMBL" id="KNC70913.1"/>
    </source>
</evidence>
<gene>
    <name evidence="2" type="ORF">SARC_16553</name>
</gene>
<feature type="compositionally biased region" description="Polar residues" evidence="1">
    <location>
        <begin position="48"/>
        <end position="58"/>
    </location>
</feature>
<reference evidence="2 3" key="1">
    <citation type="submission" date="2011-02" db="EMBL/GenBank/DDBJ databases">
        <title>The Genome Sequence of Sphaeroforma arctica JP610.</title>
        <authorList>
            <consortium name="The Broad Institute Genome Sequencing Platform"/>
            <person name="Russ C."/>
            <person name="Cuomo C."/>
            <person name="Young S.K."/>
            <person name="Zeng Q."/>
            <person name="Gargeya S."/>
            <person name="Alvarado L."/>
            <person name="Berlin A."/>
            <person name="Chapman S.B."/>
            <person name="Chen Z."/>
            <person name="Freedman E."/>
            <person name="Gellesch M."/>
            <person name="Goldberg J."/>
            <person name="Griggs A."/>
            <person name="Gujja S."/>
            <person name="Heilman E."/>
            <person name="Heiman D."/>
            <person name="Howarth C."/>
            <person name="Mehta T."/>
            <person name="Neiman D."/>
            <person name="Pearson M."/>
            <person name="Roberts A."/>
            <person name="Saif S."/>
            <person name="Shea T."/>
            <person name="Shenoy N."/>
            <person name="Sisk P."/>
            <person name="Stolte C."/>
            <person name="Sykes S."/>
            <person name="White J."/>
            <person name="Yandava C."/>
            <person name="Burger G."/>
            <person name="Gray M.W."/>
            <person name="Holland P.W.H."/>
            <person name="King N."/>
            <person name="Lang F.B.F."/>
            <person name="Roger A.J."/>
            <person name="Ruiz-Trillo I."/>
            <person name="Haas B."/>
            <person name="Nusbaum C."/>
            <person name="Birren B."/>
        </authorList>
    </citation>
    <scope>NUCLEOTIDE SEQUENCE [LARGE SCALE GENOMIC DNA]</scope>
    <source>
        <strain evidence="2 3">JP610</strain>
    </source>
</reference>
<dbReference type="AlphaFoldDB" id="A0A0L0F409"/>
<feature type="region of interest" description="Disordered" evidence="1">
    <location>
        <begin position="1"/>
        <end position="58"/>
    </location>
</feature>
<name>A0A0L0F409_9EUKA</name>
<evidence type="ECO:0000256" key="1">
    <source>
        <dbReference type="SAM" id="MobiDB-lite"/>
    </source>
</evidence>
<evidence type="ECO:0000313" key="3">
    <source>
        <dbReference type="Proteomes" id="UP000054560"/>
    </source>
</evidence>
<proteinExistence type="predicted"/>
<keyword evidence="3" id="KW-1185">Reference proteome</keyword>